<dbReference type="STRING" id="33097.A0A150G3M0"/>
<dbReference type="AlphaFoldDB" id="A0A150G3M0"/>
<proteinExistence type="predicted"/>
<dbReference type="PANTHER" id="PTHR45713:SF6">
    <property type="entry name" value="F5_8 TYPE C DOMAIN-CONTAINING PROTEIN"/>
    <property type="match status" value="1"/>
</dbReference>
<feature type="chain" id="PRO_5007561835" description="Peptidase M11 gametolysin domain-containing protein" evidence="1">
    <location>
        <begin position="45"/>
        <end position="639"/>
    </location>
</feature>
<dbReference type="Proteomes" id="UP000075714">
    <property type="component" value="Unassembled WGS sequence"/>
</dbReference>
<organism evidence="3 4">
    <name type="scientific">Gonium pectorale</name>
    <name type="common">Green alga</name>
    <dbReference type="NCBI Taxonomy" id="33097"/>
    <lineage>
        <taxon>Eukaryota</taxon>
        <taxon>Viridiplantae</taxon>
        <taxon>Chlorophyta</taxon>
        <taxon>core chlorophytes</taxon>
        <taxon>Chlorophyceae</taxon>
        <taxon>CS clade</taxon>
        <taxon>Chlamydomonadales</taxon>
        <taxon>Volvocaceae</taxon>
        <taxon>Gonium</taxon>
    </lineage>
</organism>
<accession>A0A150G3M0</accession>
<keyword evidence="1" id="KW-0732">Signal</keyword>
<gene>
    <name evidence="3" type="ORF">GPECTOR_68g385</name>
</gene>
<keyword evidence="4" id="KW-1185">Reference proteome</keyword>
<feature type="domain" description="Peptidase M11 gametolysin" evidence="2">
    <location>
        <begin position="96"/>
        <end position="368"/>
    </location>
</feature>
<reference evidence="4" key="1">
    <citation type="journal article" date="2016" name="Nat. Commun.">
        <title>The Gonium pectorale genome demonstrates co-option of cell cycle regulation during the evolution of multicellularity.</title>
        <authorList>
            <person name="Hanschen E.R."/>
            <person name="Marriage T.N."/>
            <person name="Ferris P.J."/>
            <person name="Hamaji T."/>
            <person name="Toyoda A."/>
            <person name="Fujiyama A."/>
            <person name="Neme R."/>
            <person name="Noguchi H."/>
            <person name="Minakuchi Y."/>
            <person name="Suzuki M."/>
            <person name="Kawai-Toyooka H."/>
            <person name="Smith D.R."/>
            <person name="Sparks H."/>
            <person name="Anderson J."/>
            <person name="Bakaric R."/>
            <person name="Luria V."/>
            <person name="Karger A."/>
            <person name="Kirschner M.W."/>
            <person name="Durand P.M."/>
            <person name="Michod R.E."/>
            <person name="Nozaki H."/>
            <person name="Olson B.J."/>
        </authorList>
    </citation>
    <scope>NUCLEOTIDE SEQUENCE [LARGE SCALE GENOMIC DNA]</scope>
    <source>
        <strain evidence="4">NIES-2863</strain>
    </source>
</reference>
<comment type="caution">
    <text evidence="3">The sequence shown here is derived from an EMBL/GenBank/DDBJ whole genome shotgun (WGS) entry which is preliminary data.</text>
</comment>
<evidence type="ECO:0000259" key="2">
    <source>
        <dbReference type="Pfam" id="PF05548"/>
    </source>
</evidence>
<evidence type="ECO:0000313" key="3">
    <source>
        <dbReference type="EMBL" id="KXZ44413.1"/>
    </source>
</evidence>
<dbReference type="Pfam" id="PF22633">
    <property type="entry name" value="F5_F8_type_C_2"/>
    <property type="match status" value="1"/>
</dbReference>
<feature type="signal peptide" evidence="1">
    <location>
        <begin position="1"/>
        <end position="44"/>
    </location>
</feature>
<dbReference type="Pfam" id="PF05548">
    <property type="entry name" value="Peptidase_M11"/>
    <property type="match status" value="1"/>
</dbReference>
<dbReference type="OrthoDB" id="550804at2759"/>
<dbReference type="Gene3D" id="2.60.120.260">
    <property type="entry name" value="Galactose-binding domain-like"/>
    <property type="match status" value="1"/>
</dbReference>
<evidence type="ECO:0000256" key="1">
    <source>
        <dbReference type="SAM" id="SignalP"/>
    </source>
</evidence>
<dbReference type="InterPro" id="IPR008752">
    <property type="entry name" value="Peptidase_M11"/>
</dbReference>
<dbReference type="PANTHER" id="PTHR45713">
    <property type="entry name" value="FTP DOMAIN-CONTAINING PROTEIN"/>
    <property type="match status" value="1"/>
</dbReference>
<name>A0A150G3M0_GONPE</name>
<dbReference type="EMBL" id="LSYV01000069">
    <property type="protein sequence ID" value="KXZ44413.1"/>
    <property type="molecule type" value="Genomic_DNA"/>
</dbReference>
<protein>
    <recommendedName>
        <fullName evidence="2">Peptidase M11 gametolysin domain-containing protein</fullName>
    </recommendedName>
</protein>
<dbReference type="InterPro" id="IPR051941">
    <property type="entry name" value="BG_Antigen-Binding_Lectin"/>
</dbReference>
<dbReference type="InterPro" id="IPR008979">
    <property type="entry name" value="Galactose-bd-like_sf"/>
</dbReference>
<sequence>MGFGANGLQPTEMSIGGMGRPASHLHRLFLSLSVVVLLAGASSGQAGGALEGQGVEKTFEIVDLRRDSLLGATRRMAQQAANVSVLPQSVGANIRILVSVLRVVGNCSFDSGLNVGQVRDFYLRSGGHADRLEACSYGQMKIDRTRLRVIETNVTCNSFITRFCTYPVEPPWSDAVTAALQAQLGDDYATGYDHLSFTIPTTMRSSRCALPPAQGHYPLAFNRPGFLSMYLSTLVVQSRVAIHEILHNYGLYHAYGIVDNRFVEYGDNSTLMGYADACPSAPELYRLRWASPLAWLSGTDLAPEGVMVDYRLPATYLTNKGSMLIIQPDWLGDGYTENVFVSFRARGGGDANLQDTFVNKVSIHNTDKDEDRFKGWDDASGTRFRIRAVLGEGQTFIIPAGKDDPFDVIIFVKDVIEGSAAVVSVCKYPAGSDPLYCLGYPPPLPPSPSPPPPPPPPRPIVFINFARQPGVKAYLSTENMAGKTPLTGRYCIDGVTSYSGPVSGQTPWICHTATKGDRTPWLSLDLGKVYAISHVVIFTRCDCCADSLSNAELRIGNTSVTTKKDARRVAGNPAVWAQGSPMGLCSSVTVPFSTWRYGRWVTLQNRNNQCVMTACALQITELQVFGPEHLMDASYNVPG</sequence>
<evidence type="ECO:0000313" key="4">
    <source>
        <dbReference type="Proteomes" id="UP000075714"/>
    </source>
</evidence>
<dbReference type="SUPFAM" id="SSF49785">
    <property type="entry name" value="Galactose-binding domain-like"/>
    <property type="match status" value="1"/>
</dbReference>